<dbReference type="OMA" id="AQHFPRK"/>
<dbReference type="RefSeq" id="XP_013020512.1">
    <property type="nucleotide sequence ID" value="XM_013165058.1"/>
</dbReference>
<name>S9PNB6_SCHOY</name>
<dbReference type="EMBL" id="KE503208">
    <property type="protein sequence ID" value="EPX70741.1"/>
    <property type="molecule type" value="Genomic_DNA"/>
</dbReference>
<sequence length="245" mass="27723">MTLKCSDCGKLLSSVEMAEFHGVKSGHENFEETEEEIRQRSPEEIKAALEEMKQKAEAKKKQQEVLEQEEKKKNLKILQKSTYETAEAKRKLQDQARLRELQKMRQQKLEDQEQRKKILAEIEADKKRRSTTASSATKPTSSTEVPEKPPATSSSATATQSTSRAPPSSGRFSVRHQGQVCNLVIPAEQTLRDVAQQVSEKLHVPIPSAFTTTFPRATYKDEAFERPISQLKDIFPSAVLLPSWQ</sequence>
<dbReference type="InterPro" id="IPR013087">
    <property type="entry name" value="Znf_C2H2_type"/>
</dbReference>
<dbReference type="GO" id="GO:0005634">
    <property type="term" value="C:nucleus"/>
    <property type="evidence" value="ECO:0007669"/>
    <property type="project" value="TreeGrafter"/>
</dbReference>
<dbReference type="GO" id="GO:0032435">
    <property type="term" value="P:negative regulation of proteasomal ubiquitin-dependent protein catabolic process"/>
    <property type="evidence" value="ECO:0007669"/>
    <property type="project" value="TreeGrafter"/>
</dbReference>
<feature type="region of interest" description="Disordered" evidence="1">
    <location>
        <begin position="121"/>
        <end position="174"/>
    </location>
</feature>
<reference evidence="3 4" key="1">
    <citation type="journal article" date="2011" name="Science">
        <title>Comparative functional genomics of the fission yeasts.</title>
        <authorList>
            <person name="Rhind N."/>
            <person name="Chen Z."/>
            <person name="Yassour M."/>
            <person name="Thompson D.A."/>
            <person name="Haas B.J."/>
            <person name="Habib N."/>
            <person name="Wapinski I."/>
            <person name="Roy S."/>
            <person name="Lin M.F."/>
            <person name="Heiman D.I."/>
            <person name="Young S.K."/>
            <person name="Furuya K."/>
            <person name="Guo Y."/>
            <person name="Pidoux A."/>
            <person name="Chen H.M."/>
            <person name="Robbertse B."/>
            <person name="Goldberg J.M."/>
            <person name="Aoki K."/>
            <person name="Bayne E.H."/>
            <person name="Berlin A.M."/>
            <person name="Desjardins C.A."/>
            <person name="Dobbs E."/>
            <person name="Dukaj L."/>
            <person name="Fan L."/>
            <person name="FitzGerald M.G."/>
            <person name="French C."/>
            <person name="Gujja S."/>
            <person name="Hansen K."/>
            <person name="Keifenheim D."/>
            <person name="Levin J.Z."/>
            <person name="Mosher R.A."/>
            <person name="Mueller C.A."/>
            <person name="Pfiffner J."/>
            <person name="Priest M."/>
            <person name="Russ C."/>
            <person name="Smialowska A."/>
            <person name="Swoboda P."/>
            <person name="Sykes S.M."/>
            <person name="Vaughn M."/>
            <person name="Vengrova S."/>
            <person name="Yoder R."/>
            <person name="Zeng Q."/>
            <person name="Allshire R."/>
            <person name="Baulcombe D."/>
            <person name="Birren B.W."/>
            <person name="Brown W."/>
            <person name="Ekwall K."/>
            <person name="Kellis M."/>
            <person name="Leatherwood J."/>
            <person name="Levin H."/>
            <person name="Margalit H."/>
            <person name="Martienssen R."/>
            <person name="Nieduszynski C.A."/>
            <person name="Spatafora J.W."/>
            <person name="Friedman N."/>
            <person name="Dalgaard J.Z."/>
            <person name="Baumann P."/>
            <person name="Niki H."/>
            <person name="Regev A."/>
            <person name="Nusbaum C."/>
        </authorList>
    </citation>
    <scope>NUCLEOTIDE SEQUENCE [LARGE SCALE GENOMIC DNA]</scope>
    <source>
        <strain evidence="4">yFS286</strain>
    </source>
</reference>
<feature type="domain" description="C2H2-type" evidence="2">
    <location>
        <begin position="5"/>
        <end position="27"/>
    </location>
</feature>
<dbReference type="HOGENOM" id="CLU_047594_0_0_1"/>
<dbReference type="PANTHER" id="PTHR46340">
    <property type="entry name" value="UBX DOMAIN-CONTAINING PROTEIN 1"/>
    <property type="match status" value="1"/>
</dbReference>
<dbReference type="Proteomes" id="UP000016088">
    <property type="component" value="Unassembled WGS sequence"/>
</dbReference>
<evidence type="ECO:0000256" key="1">
    <source>
        <dbReference type="SAM" id="MobiDB-lite"/>
    </source>
</evidence>
<dbReference type="OrthoDB" id="10254930at2759"/>
<dbReference type="VEuPathDB" id="FungiDB:SOCG_04216"/>
<protein>
    <submittedName>
        <fullName evidence="3">Zf-C2H2 type zinc finger protein/UBA domain-containing protein</fullName>
    </submittedName>
</protein>
<dbReference type="GO" id="GO:0036435">
    <property type="term" value="F:K48-linked polyubiquitin modification-dependent protein binding"/>
    <property type="evidence" value="ECO:0007669"/>
    <property type="project" value="TreeGrafter"/>
</dbReference>
<evidence type="ECO:0000313" key="4">
    <source>
        <dbReference type="Proteomes" id="UP000016088"/>
    </source>
</evidence>
<organism evidence="3 4">
    <name type="scientific">Schizosaccharomyces octosporus (strain yFS286)</name>
    <name type="common">Fission yeast</name>
    <name type="synonym">Octosporomyces octosporus</name>
    <dbReference type="NCBI Taxonomy" id="483514"/>
    <lineage>
        <taxon>Eukaryota</taxon>
        <taxon>Fungi</taxon>
        <taxon>Dikarya</taxon>
        <taxon>Ascomycota</taxon>
        <taxon>Taphrinomycotina</taxon>
        <taxon>Schizosaccharomycetes</taxon>
        <taxon>Schizosaccharomycetales</taxon>
        <taxon>Schizosaccharomycetaceae</taxon>
        <taxon>Schizosaccharomyces</taxon>
    </lineage>
</organism>
<feature type="compositionally biased region" description="Low complexity" evidence="1">
    <location>
        <begin position="131"/>
        <end position="143"/>
    </location>
</feature>
<evidence type="ECO:0000313" key="3">
    <source>
        <dbReference type="EMBL" id="EPX70741.1"/>
    </source>
</evidence>
<gene>
    <name evidence="3" type="ORF">SOCG_04216</name>
</gene>
<dbReference type="SUPFAM" id="SSF54236">
    <property type="entry name" value="Ubiquitin-like"/>
    <property type="match status" value="1"/>
</dbReference>
<dbReference type="AlphaFoldDB" id="S9PNB6"/>
<evidence type="ECO:0000259" key="2">
    <source>
        <dbReference type="PROSITE" id="PS00028"/>
    </source>
</evidence>
<dbReference type="GO" id="GO:0005737">
    <property type="term" value="C:cytoplasm"/>
    <property type="evidence" value="ECO:0007669"/>
    <property type="project" value="TreeGrafter"/>
</dbReference>
<keyword evidence="4" id="KW-1185">Reference proteome</keyword>
<feature type="compositionally biased region" description="Basic and acidic residues" evidence="1">
    <location>
        <begin position="52"/>
        <end position="72"/>
    </location>
</feature>
<feature type="region of interest" description="Disordered" evidence="1">
    <location>
        <begin position="52"/>
        <end position="93"/>
    </location>
</feature>
<dbReference type="eggNOG" id="KOG2689">
    <property type="taxonomic scope" value="Eukaryota"/>
</dbReference>
<accession>S9PNB6</accession>
<dbReference type="GeneID" id="25033180"/>
<dbReference type="PROSITE" id="PS00028">
    <property type="entry name" value="ZINC_FINGER_C2H2_1"/>
    <property type="match status" value="1"/>
</dbReference>
<proteinExistence type="predicted"/>
<dbReference type="GO" id="GO:1903094">
    <property type="term" value="P:negative regulation of protein K48-linked deubiquitination"/>
    <property type="evidence" value="ECO:0007669"/>
    <property type="project" value="TreeGrafter"/>
</dbReference>
<dbReference type="GO" id="GO:0031397">
    <property type="term" value="P:negative regulation of protein ubiquitination"/>
    <property type="evidence" value="ECO:0007669"/>
    <property type="project" value="TreeGrafter"/>
</dbReference>
<dbReference type="Gene3D" id="3.10.20.90">
    <property type="entry name" value="Phosphatidylinositol 3-kinase Catalytic Subunit, Chain A, domain 1"/>
    <property type="match status" value="1"/>
</dbReference>
<feature type="compositionally biased region" description="Low complexity" evidence="1">
    <location>
        <begin position="150"/>
        <end position="169"/>
    </location>
</feature>
<dbReference type="PANTHER" id="PTHR46340:SF1">
    <property type="entry name" value="UBX DOMAIN-CONTAINING PROTEIN 1"/>
    <property type="match status" value="1"/>
</dbReference>
<dbReference type="InterPro" id="IPR029071">
    <property type="entry name" value="Ubiquitin-like_domsf"/>
</dbReference>